<evidence type="ECO:0000313" key="3">
    <source>
        <dbReference type="Proteomes" id="UP001150879"/>
    </source>
</evidence>
<keyword evidence="3" id="KW-1185">Reference proteome</keyword>
<accession>A0A9W9J2C9</accession>
<protein>
    <submittedName>
        <fullName evidence="2">Uncharacterized protein</fullName>
    </submittedName>
</protein>
<evidence type="ECO:0000256" key="1">
    <source>
        <dbReference type="SAM" id="Phobius"/>
    </source>
</evidence>
<reference evidence="2" key="1">
    <citation type="submission" date="2022-11" db="EMBL/GenBank/DDBJ databases">
        <authorList>
            <person name="Petersen C."/>
        </authorList>
    </citation>
    <scope>NUCLEOTIDE SEQUENCE</scope>
    <source>
        <strain evidence="2">IBT 16849</strain>
    </source>
</reference>
<dbReference type="OrthoDB" id="10309793at2759"/>
<dbReference type="Proteomes" id="UP001150879">
    <property type="component" value="Unassembled WGS sequence"/>
</dbReference>
<evidence type="ECO:0000313" key="2">
    <source>
        <dbReference type="EMBL" id="KAJ5189328.1"/>
    </source>
</evidence>
<gene>
    <name evidence="2" type="ORF">N7472_008342</name>
</gene>
<sequence>MLMSDPDCRSDARVELATAVGTWLGPILGAITTVLMANVLDAHSKTSPAASDLESSTSDRCNCIHEGITADIESARQELF</sequence>
<dbReference type="AlphaFoldDB" id="A0A9W9J2C9"/>
<dbReference type="EMBL" id="JAPQKP010000005">
    <property type="protein sequence ID" value="KAJ5189328.1"/>
    <property type="molecule type" value="Genomic_DNA"/>
</dbReference>
<feature type="transmembrane region" description="Helical" evidence="1">
    <location>
        <begin position="20"/>
        <end position="40"/>
    </location>
</feature>
<keyword evidence="1" id="KW-0812">Transmembrane</keyword>
<keyword evidence="1" id="KW-0472">Membrane</keyword>
<organism evidence="2 3">
    <name type="scientific">Penicillium cf. griseofulvum</name>
    <dbReference type="NCBI Taxonomy" id="2972120"/>
    <lineage>
        <taxon>Eukaryota</taxon>
        <taxon>Fungi</taxon>
        <taxon>Dikarya</taxon>
        <taxon>Ascomycota</taxon>
        <taxon>Pezizomycotina</taxon>
        <taxon>Eurotiomycetes</taxon>
        <taxon>Eurotiomycetidae</taxon>
        <taxon>Eurotiales</taxon>
        <taxon>Aspergillaceae</taxon>
        <taxon>Penicillium</taxon>
    </lineage>
</organism>
<comment type="caution">
    <text evidence="2">The sequence shown here is derived from an EMBL/GenBank/DDBJ whole genome shotgun (WGS) entry which is preliminary data.</text>
</comment>
<reference evidence="2" key="2">
    <citation type="journal article" date="2023" name="IMA Fungus">
        <title>Comparative genomic study of the Penicillium genus elucidates a diverse pangenome and 15 lateral gene transfer events.</title>
        <authorList>
            <person name="Petersen C."/>
            <person name="Sorensen T."/>
            <person name="Nielsen M.R."/>
            <person name="Sondergaard T.E."/>
            <person name="Sorensen J.L."/>
            <person name="Fitzpatrick D.A."/>
            <person name="Frisvad J.C."/>
            <person name="Nielsen K.L."/>
        </authorList>
    </citation>
    <scope>NUCLEOTIDE SEQUENCE</scope>
    <source>
        <strain evidence="2">IBT 16849</strain>
    </source>
</reference>
<proteinExistence type="predicted"/>
<keyword evidence="1" id="KW-1133">Transmembrane helix</keyword>
<name>A0A9W9J2C9_9EURO</name>